<name>A0ABT7X4M7_9BACE</name>
<dbReference type="Proteomes" id="UP001167871">
    <property type="component" value="Unassembled WGS sequence"/>
</dbReference>
<dbReference type="RefSeq" id="WP_301639387.1">
    <property type="nucleotide sequence ID" value="NZ_JAUEII010000011.1"/>
</dbReference>
<dbReference type="EMBL" id="JAUEII010000011">
    <property type="protein sequence ID" value="MDN0049045.1"/>
    <property type="molecule type" value="Genomic_DNA"/>
</dbReference>
<reference evidence="1" key="2">
    <citation type="submission" date="2024-05" db="EMBL/GenBank/DDBJ databases">
        <title>Identification and characterization of horizontal gene transfer across gut microbiota members of farm animals based on homology search.</title>
        <authorList>
            <person name="Schwarzerova J."/>
            <person name="Nykrynova M."/>
            <person name="Jureckova K."/>
            <person name="Cejkova D."/>
            <person name="Rychlik I."/>
        </authorList>
    </citation>
    <scope>NUCLEOTIDE SEQUENCE</scope>
    <source>
        <strain evidence="1">84_SSukc20</strain>
    </source>
</reference>
<organism evidence="1 2">
    <name type="scientific">Bacteroides gallinaceum</name>
    <dbReference type="NCBI Taxonomy" id="1462571"/>
    <lineage>
        <taxon>Bacteria</taxon>
        <taxon>Pseudomonadati</taxon>
        <taxon>Bacteroidota</taxon>
        <taxon>Bacteroidia</taxon>
        <taxon>Bacteroidales</taxon>
        <taxon>Bacteroidaceae</taxon>
        <taxon>Bacteroides</taxon>
    </lineage>
</organism>
<accession>A0ABT7X4M7</accession>
<keyword evidence="2" id="KW-1185">Reference proteome</keyword>
<evidence type="ECO:0000313" key="1">
    <source>
        <dbReference type="EMBL" id="MDN0049045.1"/>
    </source>
</evidence>
<sequence length="145" mass="17404">MKRFFIGVLIIVCVWFVKACNEAYVKSKMTEQQEYKNYNNINEQLKTLAKEFNQTLPIKIDETMELSRVEIHKDKEVRYCYTVLDNNVVFTSDEIKKYREIMQQVVRESTDFDKFKKLQVIMSYAYYNSKGDCLALIKIYPKDYQ</sequence>
<evidence type="ECO:0000313" key="2">
    <source>
        <dbReference type="Proteomes" id="UP001167871"/>
    </source>
</evidence>
<evidence type="ECO:0008006" key="3">
    <source>
        <dbReference type="Google" id="ProtNLM"/>
    </source>
</evidence>
<gene>
    <name evidence="1" type="ORF">QVO10_06540</name>
</gene>
<comment type="caution">
    <text evidence="1">The sequence shown here is derived from an EMBL/GenBank/DDBJ whole genome shotgun (WGS) entry which is preliminary data.</text>
</comment>
<reference evidence="1" key="1">
    <citation type="submission" date="2023-06" db="EMBL/GenBank/DDBJ databases">
        <authorList>
            <person name="Zeman M."/>
            <person name="Kubasova T."/>
            <person name="Jahodarova E."/>
            <person name="Nykrynova M."/>
            <person name="Rychlik I."/>
        </authorList>
    </citation>
    <scope>NUCLEOTIDE SEQUENCE</scope>
    <source>
        <strain evidence="1">84_SSukc20</strain>
    </source>
</reference>
<proteinExistence type="predicted"/>
<protein>
    <recommendedName>
        <fullName evidence="3">Lipoprotein</fullName>
    </recommendedName>
</protein>